<keyword evidence="1" id="KW-0812">Transmembrane</keyword>
<dbReference type="InterPro" id="IPR025570">
    <property type="entry name" value="DUF4337"/>
</dbReference>
<evidence type="ECO:0000313" key="2">
    <source>
        <dbReference type="EMBL" id="GEP59700.1"/>
    </source>
</evidence>
<proteinExistence type="predicted"/>
<comment type="caution">
    <text evidence="2">The sequence shown here is derived from an EMBL/GenBank/DDBJ whole genome shotgun (WGS) entry which is preliminary data.</text>
</comment>
<keyword evidence="1" id="KW-1133">Transmembrane helix</keyword>
<evidence type="ECO:0008006" key="4">
    <source>
        <dbReference type="Google" id="ProtNLM"/>
    </source>
</evidence>
<name>A0A512NL78_9HYPH</name>
<dbReference type="EMBL" id="BKAJ01000137">
    <property type="protein sequence ID" value="GEP59700.1"/>
    <property type="molecule type" value="Genomic_DNA"/>
</dbReference>
<keyword evidence="1" id="KW-0472">Membrane</keyword>
<keyword evidence="3" id="KW-1185">Reference proteome</keyword>
<feature type="transmembrane region" description="Helical" evidence="1">
    <location>
        <begin position="110"/>
        <end position="132"/>
    </location>
</feature>
<reference evidence="2 3" key="1">
    <citation type="submission" date="2019-07" db="EMBL/GenBank/DDBJ databases">
        <title>Whole genome shotgun sequence of Reyranella soli NBRC 108950.</title>
        <authorList>
            <person name="Hosoyama A."/>
            <person name="Uohara A."/>
            <person name="Ohji S."/>
            <person name="Ichikawa N."/>
        </authorList>
    </citation>
    <scope>NUCLEOTIDE SEQUENCE [LARGE SCALE GENOMIC DNA]</scope>
    <source>
        <strain evidence="2 3">NBRC 108950</strain>
    </source>
</reference>
<dbReference type="AlphaFoldDB" id="A0A512NL78"/>
<dbReference type="Proteomes" id="UP000321058">
    <property type="component" value="Unassembled WGS sequence"/>
</dbReference>
<organism evidence="2 3">
    <name type="scientific">Reyranella soli</name>
    <dbReference type="NCBI Taxonomy" id="1230389"/>
    <lineage>
        <taxon>Bacteria</taxon>
        <taxon>Pseudomonadati</taxon>
        <taxon>Pseudomonadota</taxon>
        <taxon>Alphaproteobacteria</taxon>
        <taxon>Hyphomicrobiales</taxon>
        <taxon>Reyranellaceae</taxon>
        <taxon>Reyranella</taxon>
    </lineage>
</organism>
<sequence length="169" mass="18321">MAVLAASLAISEMGGKSSQTNALLSHAEASNLWNFFQAKTIRQTVLRTAADEAEATFKDNPQNIPAAMKAQSDRWRQTAQRYETEPETGEGRKELMVRAKAKEEHRDRSLAAYHMFEYASAAFQLAIVLAGAAALTSVVWLTVISCGLGVLGLGFTVVAFVAPNLIHLP</sequence>
<dbReference type="Pfam" id="PF14235">
    <property type="entry name" value="DUF4337"/>
    <property type="match status" value="1"/>
</dbReference>
<accession>A0A512NL78</accession>
<evidence type="ECO:0000313" key="3">
    <source>
        <dbReference type="Proteomes" id="UP000321058"/>
    </source>
</evidence>
<feature type="transmembrane region" description="Helical" evidence="1">
    <location>
        <begin position="138"/>
        <end position="162"/>
    </location>
</feature>
<protein>
    <recommendedName>
        <fullName evidence="4">DUF4337 domain-containing protein</fullName>
    </recommendedName>
</protein>
<evidence type="ECO:0000256" key="1">
    <source>
        <dbReference type="SAM" id="Phobius"/>
    </source>
</evidence>
<gene>
    <name evidence="2" type="ORF">RSO01_68660</name>
</gene>